<evidence type="ECO:0000256" key="1">
    <source>
        <dbReference type="SAM" id="MobiDB-lite"/>
    </source>
</evidence>
<dbReference type="AlphaFoldDB" id="A0A1M5TF36"/>
<feature type="chain" id="PRO_5012432031" evidence="2">
    <location>
        <begin position="30"/>
        <end position="80"/>
    </location>
</feature>
<gene>
    <name evidence="3" type="ORF">SAMN05444169_7736</name>
</gene>
<dbReference type="EMBL" id="LT670818">
    <property type="protein sequence ID" value="SHH49281.1"/>
    <property type="molecule type" value="Genomic_DNA"/>
</dbReference>
<keyword evidence="2" id="KW-0732">Signal</keyword>
<feature type="signal peptide" evidence="2">
    <location>
        <begin position="1"/>
        <end position="29"/>
    </location>
</feature>
<reference evidence="3 4" key="1">
    <citation type="submission" date="2016-11" db="EMBL/GenBank/DDBJ databases">
        <authorList>
            <person name="Jaros S."/>
            <person name="Januszkiewicz K."/>
            <person name="Wedrychowicz H."/>
        </authorList>
    </citation>
    <scope>NUCLEOTIDE SEQUENCE [LARGE SCALE GENOMIC DNA]</scope>
    <source>
        <strain evidence="3 4">GAS242</strain>
    </source>
</reference>
<feature type="region of interest" description="Disordered" evidence="1">
    <location>
        <begin position="61"/>
        <end position="80"/>
    </location>
</feature>
<evidence type="ECO:0000313" key="4">
    <source>
        <dbReference type="Proteomes" id="UP000190675"/>
    </source>
</evidence>
<accession>A0A1M5TF36</accession>
<sequence>MRSVLASSVLASSISALGLLIGLCAPAGAATVHHFRSRHDVIVRPSRDVPIPPGWYKFPGYPPIPPEENRNLDPSNIGSG</sequence>
<evidence type="ECO:0000313" key="3">
    <source>
        <dbReference type="EMBL" id="SHH49281.1"/>
    </source>
</evidence>
<dbReference type="Proteomes" id="UP000190675">
    <property type="component" value="Chromosome I"/>
</dbReference>
<protein>
    <submittedName>
        <fullName evidence="3">Uncharacterized protein</fullName>
    </submittedName>
</protein>
<name>A0A1M5TF36_9BRAD</name>
<evidence type="ECO:0000256" key="2">
    <source>
        <dbReference type="SAM" id="SignalP"/>
    </source>
</evidence>
<proteinExistence type="predicted"/>
<organism evidence="3 4">
    <name type="scientific">Bradyrhizobium erythrophlei</name>
    <dbReference type="NCBI Taxonomy" id="1437360"/>
    <lineage>
        <taxon>Bacteria</taxon>
        <taxon>Pseudomonadati</taxon>
        <taxon>Pseudomonadota</taxon>
        <taxon>Alphaproteobacteria</taxon>
        <taxon>Hyphomicrobiales</taxon>
        <taxon>Nitrobacteraceae</taxon>
        <taxon>Bradyrhizobium</taxon>
    </lineage>
</organism>